<protein>
    <recommendedName>
        <fullName evidence="3">3-dehydroquinate synthase N-terminal domain-containing protein</fullName>
    </recommendedName>
</protein>
<dbReference type="Proteomes" id="UP000176501">
    <property type="component" value="Unassembled WGS sequence"/>
</dbReference>
<evidence type="ECO:0000259" key="3">
    <source>
        <dbReference type="Pfam" id="PF01761"/>
    </source>
</evidence>
<gene>
    <name evidence="4" type="ORF">A2304_02150</name>
</gene>
<proteinExistence type="predicted"/>
<organism evidence="4 5">
    <name type="scientific">Candidatus Uhrbacteria bacterium RIFOXYB2_FULL_57_15</name>
    <dbReference type="NCBI Taxonomy" id="1802422"/>
    <lineage>
        <taxon>Bacteria</taxon>
        <taxon>Candidatus Uhriibacteriota</taxon>
    </lineage>
</organism>
<dbReference type="AlphaFoldDB" id="A0A1F7W6P4"/>
<sequence>MPTLYQRILESAVAVDQRFMTITHDELLAFRTDFMVSTSHPRAATLERYEYISAPVSGAFDARKTLVLADQVLDGLFPWLIVEFPATADVHWLVPSETETKECNWLDGFFERHVAGKGYGRIIAVGGGIVINAASYLAEKERCGLAYVPTTVLAMADAAIGGKVRANKMENGQCHKHAYRSWYEPDLVVVEPRFLDQIPDAQVSVGMGEIIKQGVYQSRPLLDYLVADAFDPFHDREALLKSILWAAALAANCLNVDPDESKDGSHIIMRGAHDASDKIEEASGFRTPHGIAVAQAIRQELIEANSPLLAQVEKCLAKLQISIV</sequence>
<dbReference type="InterPro" id="IPR030960">
    <property type="entry name" value="DHQS/DOIS_N"/>
</dbReference>
<reference evidence="4 5" key="1">
    <citation type="journal article" date="2016" name="Nat. Commun.">
        <title>Thousands of microbial genomes shed light on interconnected biogeochemical processes in an aquifer system.</title>
        <authorList>
            <person name="Anantharaman K."/>
            <person name="Brown C.T."/>
            <person name="Hug L.A."/>
            <person name="Sharon I."/>
            <person name="Castelle C.J."/>
            <person name="Probst A.J."/>
            <person name="Thomas B.C."/>
            <person name="Singh A."/>
            <person name="Wilkins M.J."/>
            <person name="Karaoz U."/>
            <person name="Brodie E.L."/>
            <person name="Williams K.H."/>
            <person name="Hubbard S.S."/>
            <person name="Banfield J.F."/>
        </authorList>
    </citation>
    <scope>NUCLEOTIDE SEQUENCE [LARGE SCALE GENOMIC DNA]</scope>
</reference>
<dbReference type="InterPro" id="IPR050071">
    <property type="entry name" value="Dehydroquinate_synthase"/>
</dbReference>
<dbReference type="PANTHER" id="PTHR43622:SF1">
    <property type="entry name" value="3-DEHYDROQUINATE SYNTHASE"/>
    <property type="match status" value="1"/>
</dbReference>
<comment type="caution">
    <text evidence="4">The sequence shown here is derived from an EMBL/GenBank/DDBJ whole genome shotgun (WGS) entry which is preliminary data.</text>
</comment>
<dbReference type="GO" id="GO:0046872">
    <property type="term" value="F:metal ion binding"/>
    <property type="evidence" value="ECO:0007669"/>
    <property type="project" value="UniProtKB-KW"/>
</dbReference>
<dbReference type="Gene3D" id="1.20.1090.10">
    <property type="entry name" value="Dehydroquinate synthase-like - alpha domain"/>
    <property type="match status" value="1"/>
</dbReference>
<dbReference type="Gene3D" id="3.40.50.1970">
    <property type="match status" value="1"/>
</dbReference>
<keyword evidence="1" id="KW-0479">Metal-binding</keyword>
<evidence type="ECO:0000256" key="2">
    <source>
        <dbReference type="ARBA" id="ARBA00023027"/>
    </source>
</evidence>
<dbReference type="GO" id="GO:0003856">
    <property type="term" value="F:3-dehydroquinate synthase activity"/>
    <property type="evidence" value="ECO:0007669"/>
    <property type="project" value="TreeGrafter"/>
</dbReference>
<dbReference type="SUPFAM" id="SSF56796">
    <property type="entry name" value="Dehydroquinate synthase-like"/>
    <property type="match status" value="1"/>
</dbReference>
<evidence type="ECO:0000313" key="4">
    <source>
        <dbReference type="EMBL" id="OGL98472.1"/>
    </source>
</evidence>
<accession>A0A1F7W6P4</accession>
<dbReference type="EMBL" id="MGFE01000020">
    <property type="protein sequence ID" value="OGL98472.1"/>
    <property type="molecule type" value="Genomic_DNA"/>
</dbReference>
<dbReference type="PANTHER" id="PTHR43622">
    <property type="entry name" value="3-DEHYDROQUINATE SYNTHASE"/>
    <property type="match status" value="1"/>
</dbReference>
<evidence type="ECO:0000313" key="5">
    <source>
        <dbReference type="Proteomes" id="UP000176501"/>
    </source>
</evidence>
<dbReference type="Pfam" id="PF01761">
    <property type="entry name" value="DHQ_synthase"/>
    <property type="match status" value="1"/>
</dbReference>
<feature type="domain" description="3-dehydroquinate synthase N-terminal" evidence="3">
    <location>
        <begin position="121"/>
        <end position="203"/>
    </location>
</feature>
<name>A0A1F7W6P4_9BACT</name>
<keyword evidence="2" id="KW-0520">NAD</keyword>
<evidence type="ECO:0000256" key="1">
    <source>
        <dbReference type="ARBA" id="ARBA00022723"/>
    </source>
</evidence>